<evidence type="ECO:0000313" key="5">
    <source>
        <dbReference type="Proteomes" id="UP000043764"/>
    </source>
</evidence>
<evidence type="ECO:0000259" key="3">
    <source>
        <dbReference type="PROSITE" id="PS50995"/>
    </source>
</evidence>
<dbReference type="PANTHER" id="PTHR33164:SF5">
    <property type="entry name" value="ORGANIC HYDROPEROXIDE RESISTANCE TRANSCRIPTIONAL REGULATOR"/>
    <property type="match status" value="1"/>
</dbReference>
<gene>
    <name evidence="4" type="primary">ohrR</name>
    <name evidence="4" type="ORF">NIT7321_03337</name>
</gene>
<evidence type="ECO:0000313" key="4">
    <source>
        <dbReference type="EMBL" id="CRL12461.1"/>
    </source>
</evidence>
<dbReference type="GO" id="GO:0003700">
    <property type="term" value="F:DNA-binding transcription factor activity"/>
    <property type="evidence" value="ECO:0007669"/>
    <property type="project" value="InterPro"/>
</dbReference>
<dbReference type="PROSITE" id="PS50995">
    <property type="entry name" value="HTH_MARR_2"/>
    <property type="match status" value="1"/>
</dbReference>
<protein>
    <submittedName>
        <fullName evidence="4">Organic hydroperoxide resistance transcriptional regulator</fullName>
    </submittedName>
</protein>
<dbReference type="Gene3D" id="1.10.10.10">
    <property type="entry name" value="Winged helix-like DNA-binding domain superfamily/Winged helix DNA-binding domain"/>
    <property type="match status" value="1"/>
</dbReference>
<accession>A0A0H5D5S7</accession>
<name>A0A0H5D5S7_9RHOB</name>
<organism evidence="4 5">
    <name type="scientific">Phaeobacter italicus</name>
    <dbReference type="NCBI Taxonomy" id="481446"/>
    <lineage>
        <taxon>Bacteria</taxon>
        <taxon>Pseudomonadati</taxon>
        <taxon>Pseudomonadota</taxon>
        <taxon>Alphaproteobacteria</taxon>
        <taxon>Rhodobacterales</taxon>
        <taxon>Roseobacteraceae</taxon>
        <taxon>Phaeobacter</taxon>
    </lineage>
</organism>
<evidence type="ECO:0000256" key="2">
    <source>
        <dbReference type="SAM" id="MobiDB-lite"/>
    </source>
</evidence>
<dbReference type="Proteomes" id="UP000043764">
    <property type="component" value="Unassembled WGS sequence"/>
</dbReference>
<dbReference type="AlphaFoldDB" id="A0A0H5D5S7"/>
<feature type="region of interest" description="Disordered" evidence="2">
    <location>
        <begin position="1"/>
        <end position="26"/>
    </location>
</feature>
<dbReference type="RefSeq" id="WP_050674143.1">
    <property type="nucleotide sequence ID" value="NZ_CVRL01000041.1"/>
</dbReference>
<dbReference type="PANTHER" id="PTHR33164">
    <property type="entry name" value="TRANSCRIPTIONAL REGULATOR, MARR FAMILY"/>
    <property type="match status" value="1"/>
</dbReference>
<sequence length="166" mass="18257">MTQSPNKPISHAPAKGQQNQPAIPPDGPEISDLLCFAIYSANHALTRLYRPLLAPLGLTYPQYLVLISLRHNPGQTIKALGQQLDLETNTLTPLLKRMEEAELLRRVPNPQDDRSRLLELTETGAERAAKAGEITACIVEGMGGDLEELLDLRDRVNALRSRMGAT</sequence>
<proteinExistence type="predicted"/>
<dbReference type="GO" id="GO:0005737">
    <property type="term" value="C:cytoplasm"/>
    <property type="evidence" value="ECO:0007669"/>
    <property type="project" value="UniProtKB-SubCell"/>
</dbReference>
<dbReference type="EMBL" id="CVRL01000041">
    <property type="protein sequence ID" value="CRL12461.1"/>
    <property type="molecule type" value="Genomic_DNA"/>
</dbReference>
<dbReference type="GO" id="GO:0006950">
    <property type="term" value="P:response to stress"/>
    <property type="evidence" value="ECO:0007669"/>
    <property type="project" value="TreeGrafter"/>
</dbReference>
<dbReference type="InterPro" id="IPR000835">
    <property type="entry name" value="HTH_MarR-typ"/>
</dbReference>
<dbReference type="SMART" id="SM00347">
    <property type="entry name" value="HTH_MARR"/>
    <property type="match status" value="1"/>
</dbReference>
<dbReference type="InterPro" id="IPR039422">
    <property type="entry name" value="MarR/SlyA-like"/>
</dbReference>
<feature type="domain" description="HTH marR-type" evidence="3">
    <location>
        <begin position="31"/>
        <end position="161"/>
    </location>
</feature>
<dbReference type="SUPFAM" id="SSF46785">
    <property type="entry name" value="Winged helix' DNA-binding domain"/>
    <property type="match status" value="1"/>
</dbReference>
<dbReference type="InterPro" id="IPR036390">
    <property type="entry name" value="WH_DNA-bd_sf"/>
</dbReference>
<dbReference type="STRING" id="481446.NIT7645_02765"/>
<dbReference type="Pfam" id="PF01047">
    <property type="entry name" value="MarR"/>
    <property type="match status" value="1"/>
</dbReference>
<reference evidence="5" key="1">
    <citation type="submission" date="2015-05" db="EMBL/GenBank/DDBJ databases">
        <authorList>
            <person name="Rodrigo-Torres Lidia"/>
            <person name="Arahal R.David."/>
        </authorList>
    </citation>
    <scope>NUCLEOTIDE SEQUENCE [LARGE SCALE GENOMIC DNA]</scope>
    <source>
        <strain evidence="5">CECT 7321</strain>
    </source>
</reference>
<dbReference type="InterPro" id="IPR036388">
    <property type="entry name" value="WH-like_DNA-bd_sf"/>
</dbReference>
<keyword evidence="5" id="KW-1185">Reference proteome</keyword>
<evidence type="ECO:0000256" key="1">
    <source>
        <dbReference type="ARBA" id="ARBA00004496"/>
    </source>
</evidence>
<comment type="subcellular location">
    <subcellularLocation>
        <location evidence="1">Cytoplasm</location>
    </subcellularLocation>
</comment>